<evidence type="ECO:0000256" key="1">
    <source>
        <dbReference type="SAM" id="MobiDB-lite"/>
    </source>
</evidence>
<keyword evidence="3" id="KW-1185">Reference proteome</keyword>
<dbReference type="Proteomes" id="UP000886998">
    <property type="component" value="Unassembled WGS sequence"/>
</dbReference>
<accession>A0A8X6IW19</accession>
<sequence length="162" mass="18319">MNPELSHILEPEKGPLKGMKQGHAASRDEVDVCLYARLINSVFRYTSSEEQFLALPAHHFIKFKAVSKKIGSEQALNSKDYEDVLVESLFITLDVSLVTSGEYIFQQNNASIHNLSSTKPWYPACNAQLRKWPSRSVDLNPTKNLWSILLREICGKGKTCNH</sequence>
<feature type="region of interest" description="Disordered" evidence="1">
    <location>
        <begin position="1"/>
        <end position="20"/>
    </location>
</feature>
<evidence type="ECO:0000313" key="3">
    <source>
        <dbReference type="Proteomes" id="UP000886998"/>
    </source>
</evidence>
<organism evidence="2 3">
    <name type="scientific">Trichonephila inaurata madagascariensis</name>
    <dbReference type="NCBI Taxonomy" id="2747483"/>
    <lineage>
        <taxon>Eukaryota</taxon>
        <taxon>Metazoa</taxon>
        <taxon>Ecdysozoa</taxon>
        <taxon>Arthropoda</taxon>
        <taxon>Chelicerata</taxon>
        <taxon>Arachnida</taxon>
        <taxon>Araneae</taxon>
        <taxon>Araneomorphae</taxon>
        <taxon>Entelegynae</taxon>
        <taxon>Araneoidea</taxon>
        <taxon>Nephilidae</taxon>
        <taxon>Trichonephila</taxon>
        <taxon>Trichonephila inaurata</taxon>
    </lineage>
</organism>
<evidence type="ECO:0000313" key="2">
    <source>
        <dbReference type="EMBL" id="GFS61722.1"/>
    </source>
</evidence>
<name>A0A8X6IW19_9ARAC</name>
<gene>
    <name evidence="2" type="ORF">TNIN_428921</name>
</gene>
<dbReference type="OrthoDB" id="8060176at2759"/>
<dbReference type="GO" id="GO:0003676">
    <property type="term" value="F:nucleic acid binding"/>
    <property type="evidence" value="ECO:0007669"/>
    <property type="project" value="InterPro"/>
</dbReference>
<dbReference type="AlphaFoldDB" id="A0A8X6IW19"/>
<proteinExistence type="predicted"/>
<dbReference type="EMBL" id="BMAV01027718">
    <property type="protein sequence ID" value="GFS61722.1"/>
    <property type="molecule type" value="Genomic_DNA"/>
</dbReference>
<protein>
    <submittedName>
        <fullName evidence="2">Uncharacterized protein</fullName>
    </submittedName>
</protein>
<reference evidence="2" key="1">
    <citation type="submission" date="2020-08" db="EMBL/GenBank/DDBJ databases">
        <title>Multicomponent nature underlies the extraordinary mechanical properties of spider dragline silk.</title>
        <authorList>
            <person name="Kono N."/>
            <person name="Nakamura H."/>
            <person name="Mori M."/>
            <person name="Yoshida Y."/>
            <person name="Ohtoshi R."/>
            <person name="Malay A.D."/>
            <person name="Moran D.A.P."/>
            <person name="Tomita M."/>
            <person name="Numata K."/>
            <person name="Arakawa K."/>
        </authorList>
    </citation>
    <scope>NUCLEOTIDE SEQUENCE</scope>
</reference>
<comment type="caution">
    <text evidence="2">The sequence shown here is derived from an EMBL/GenBank/DDBJ whole genome shotgun (WGS) entry which is preliminary data.</text>
</comment>
<dbReference type="InterPro" id="IPR036397">
    <property type="entry name" value="RNaseH_sf"/>
</dbReference>
<dbReference type="Gene3D" id="3.30.420.10">
    <property type="entry name" value="Ribonuclease H-like superfamily/Ribonuclease H"/>
    <property type="match status" value="1"/>
</dbReference>